<organism evidence="1 2">
    <name type="scientific">Zoarces viviparus</name>
    <name type="common">Viviparous eelpout</name>
    <name type="synonym">Blennius viviparus</name>
    <dbReference type="NCBI Taxonomy" id="48416"/>
    <lineage>
        <taxon>Eukaryota</taxon>
        <taxon>Metazoa</taxon>
        <taxon>Chordata</taxon>
        <taxon>Craniata</taxon>
        <taxon>Vertebrata</taxon>
        <taxon>Euteleostomi</taxon>
        <taxon>Actinopterygii</taxon>
        <taxon>Neopterygii</taxon>
        <taxon>Teleostei</taxon>
        <taxon>Neoteleostei</taxon>
        <taxon>Acanthomorphata</taxon>
        <taxon>Eupercaria</taxon>
        <taxon>Perciformes</taxon>
        <taxon>Cottioidei</taxon>
        <taxon>Zoarcales</taxon>
        <taxon>Zoarcidae</taxon>
        <taxon>Zoarcinae</taxon>
        <taxon>Zoarces</taxon>
    </lineage>
</organism>
<gene>
    <name evidence="1" type="ORF">VZT92_016015</name>
</gene>
<reference evidence="1 2" key="1">
    <citation type="journal article" date="2024" name="Genome Biol. Evol.">
        <title>Chromosome-level genome assembly of the viviparous eelpout Zoarces viviparus.</title>
        <authorList>
            <person name="Fuhrmann N."/>
            <person name="Brasseur M.V."/>
            <person name="Bakowski C.E."/>
            <person name="Podsiadlowski L."/>
            <person name="Prost S."/>
            <person name="Krehenwinkel H."/>
            <person name="Mayer C."/>
        </authorList>
    </citation>
    <scope>NUCLEOTIDE SEQUENCE [LARGE SCALE GENOMIC DNA]</scope>
    <source>
        <strain evidence="1">NO-MEL_2022_Ind0_liver</strain>
    </source>
</reference>
<proteinExistence type="predicted"/>
<evidence type="ECO:0000313" key="2">
    <source>
        <dbReference type="Proteomes" id="UP001488805"/>
    </source>
</evidence>
<dbReference type="EMBL" id="JBCEZU010000134">
    <property type="protein sequence ID" value="KAK9525291.1"/>
    <property type="molecule type" value="Genomic_DNA"/>
</dbReference>
<name>A0AAW1ERA7_ZOAVI</name>
<accession>A0AAW1ERA7</accession>
<dbReference type="Proteomes" id="UP001488805">
    <property type="component" value="Unassembled WGS sequence"/>
</dbReference>
<evidence type="ECO:0000313" key="1">
    <source>
        <dbReference type="EMBL" id="KAK9525291.1"/>
    </source>
</evidence>
<sequence>MDIEISFDEPGELSQRALLAMGHVDSDTVILLSDMYHNIIQRVYHLVLDVVAPQVYGWTWGQSFKESASDHNKASVTMNRIESPHQERNFHTVTEDDVQASLGDSLHLCLGEMLDVAAERSDNQLLQLVAGEVAKEILETCLAQNLKREAAKGSLTERQSSKQSIWLTSVTPFESEKQLPQEEKTRLSVVTDNLLDQTESPEVAPARELTGQQQEAARKPLSFVDKVWRYFKRRSSKQTPACEVDTCKVARLDNASTPLCQKKHKRPAIIGMLSAVAQILRKTFICNCVRSQDDN</sequence>
<protein>
    <submittedName>
        <fullName evidence="1">Uncharacterized protein</fullName>
    </submittedName>
</protein>
<keyword evidence="2" id="KW-1185">Reference proteome</keyword>
<dbReference type="AlphaFoldDB" id="A0AAW1ERA7"/>
<comment type="caution">
    <text evidence="1">The sequence shown here is derived from an EMBL/GenBank/DDBJ whole genome shotgun (WGS) entry which is preliminary data.</text>
</comment>